<dbReference type="SUPFAM" id="SSF54373">
    <property type="entry name" value="FAD-linked reductases, C-terminal domain"/>
    <property type="match status" value="1"/>
</dbReference>
<dbReference type="Gene3D" id="3.50.50.60">
    <property type="entry name" value="FAD/NAD(P)-binding domain"/>
    <property type="match status" value="1"/>
</dbReference>
<dbReference type="PIRSF" id="PIRSF000137">
    <property type="entry name" value="Alcohol_oxidase"/>
    <property type="match status" value="1"/>
</dbReference>
<dbReference type="PANTHER" id="PTHR11552:SF147">
    <property type="entry name" value="CHOLINE DEHYDROGENASE, MITOCHONDRIAL"/>
    <property type="match status" value="1"/>
</dbReference>
<evidence type="ECO:0000313" key="7">
    <source>
        <dbReference type="Proteomes" id="UP000322530"/>
    </source>
</evidence>
<comment type="cofactor">
    <cofactor evidence="1">
        <name>FAD</name>
        <dbReference type="ChEBI" id="CHEBI:57692"/>
    </cofactor>
</comment>
<dbReference type="AlphaFoldDB" id="A0A5A5T9M7"/>
<dbReference type="OrthoDB" id="9785276at2"/>
<accession>A0A5A5T9M7</accession>
<comment type="caution">
    <text evidence="6">The sequence shown here is derived from an EMBL/GenBank/DDBJ whole genome shotgun (WGS) entry which is preliminary data.</text>
</comment>
<dbReference type="PROSITE" id="PS00624">
    <property type="entry name" value="GMC_OXRED_2"/>
    <property type="match status" value="1"/>
</dbReference>
<keyword evidence="7" id="KW-1185">Reference proteome</keyword>
<dbReference type="Gene3D" id="3.30.560.10">
    <property type="entry name" value="Glucose Oxidase, domain 3"/>
    <property type="match status" value="1"/>
</dbReference>
<evidence type="ECO:0000256" key="2">
    <source>
        <dbReference type="ARBA" id="ARBA00010790"/>
    </source>
</evidence>
<dbReference type="RefSeq" id="WP_149400966.1">
    <property type="nucleotide sequence ID" value="NZ_BIXY01000016.1"/>
</dbReference>
<dbReference type="SUPFAM" id="SSF51905">
    <property type="entry name" value="FAD/NAD(P)-binding domain"/>
    <property type="match status" value="1"/>
</dbReference>
<evidence type="ECO:0000259" key="5">
    <source>
        <dbReference type="PROSITE" id="PS00624"/>
    </source>
</evidence>
<dbReference type="GO" id="GO:0016614">
    <property type="term" value="F:oxidoreductase activity, acting on CH-OH group of donors"/>
    <property type="evidence" value="ECO:0007669"/>
    <property type="project" value="InterPro"/>
</dbReference>
<dbReference type="EMBL" id="BIXY01000016">
    <property type="protein sequence ID" value="GCF07965.1"/>
    <property type="molecule type" value="Genomic_DNA"/>
</dbReference>
<reference evidence="6 7" key="1">
    <citation type="submission" date="2019-01" db="EMBL/GenBank/DDBJ databases">
        <title>Draft genome sequence of Dictyobacter sp. Uno17.</title>
        <authorList>
            <person name="Wang C.M."/>
            <person name="Zheng Y."/>
            <person name="Sakai Y."/>
            <person name="Abe K."/>
            <person name="Yokota A."/>
            <person name="Yabe S."/>
        </authorList>
    </citation>
    <scope>NUCLEOTIDE SEQUENCE [LARGE SCALE GENOMIC DNA]</scope>
    <source>
        <strain evidence="6 7">Uno17</strain>
    </source>
</reference>
<dbReference type="Pfam" id="PF00732">
    <property type="entry name" value="GMC_oxred_N"/>
    <property type="match status" value="1"/>
</dbReference>
<organism evidence="6 7">
    <name type="scientific">Dictyobacter arantiisoli</name>
    <dbReference type="NCBI Taxonomy" id="2014874"/>
    <lineage>
        <taxon>Bacteria</taxon>
        <taxon>Bacillati</taxon>
        <taxon>Chloroflexota</taxon>
        <taxon>Ktedonobacteria</taxon>
        <taxon>Ktedonobacterales</taxon>
        <taxon>Dictyobacteraceae</taxon>
        <taxon>Dictyobacter</taxon>
    </lineage>
</organism>
<evidence type="ECO:0000256" key="1">
    <source>
        <dbReference type="ARBA" id="ARBA00001974"/>
    </source>
</evidence>
<protein>
    <submittedName>
        <fullName evidence="6">Choline dehydrogenase</fullName>
    </submittedName>
</protein>
<dbReference type="InterPro" id="IPR000172">
    <property type="entry name" value="GMC_OxRdtase_N"/>
</dbReference>
<sequence>MSAYDFIIVGTGSAGSVLANRLSENPSVQVLALEAGGSEVPANVNNPSLWFTLLGSSIDWDYTTVPQPGLDGRITHEPRGKLPGGSSNLYIMMHIRGHQSDYDSWAYNGCPGWSYQDVLPYFQKLERQEDNTSPWAGKNGPLEVANAQLHEPNPTSKAFIEGCHELGYPITEDFNGPDMEGAGWHHVNIKDGKRHSTAVAYLNPALERPNLTLQTNAQTTRLLFEGKRCMGVEYSQNGKIQRVTARREVIVCAGAIESPKLLLLSGIGNPSQLKEYDIPLLAEVPGVGENFHNHVLTGVINEASQPVPAGHQNLSESALFCKSEPGWVGPDLQIGFVHVPFNIIVGQGYPNSMSILPGLVRPLSRGWIKLASKNPLAKPLVNPNYLGVPSDLERLVKAVKIARQIFGTQAFSGWVKQELMPGPTVQSDAEVRAFVKQTADSYHHQVGSCKMGLDNMAVVDPELRVYGVEGLRVADASVMPFVPSGNCHTGILMIGEKCSDLIKATHSL</sequence>
<proteinExistence type="inferred from homology"/>
<keyword evidence="4" id="KW-0274">FAD</keyword>
<dbReference type="Pfam" id="PF05199">
    <property type="entry name" value="GMC_oxred_C"/>
    <property type="match status" value="1"/>
</dbReference>
<keyword evidence="3" id="KW-0285">Flavoprotein</keyword>
<dbReference type="InterPro" id="IPR036188">
    <property type="entry name" value="FAD/NAD-bd_sf"/>
</dbReference>
<dbReference type="GO" id="GO:0050660">
    <property type="term" value="F:flavin adenine dinucleotide binding"/>
    <property type="evidence" value="ECO:0007669"/>
    <property type="project" value="InterPro"/>
</dbReference>
<evidence type="ECO:0000256" key="4">
    <source>
        <dbReference type="ARBA" id="ARBA00022827"/>
    </source>
</evidence>
<evidence type="ECO:0000313" key="6">
    <source>
        <dbReference type="EMBL" id="GCF07965.1"/>
    </source>
</evidence>
<dbReference type="InterPro" id="IPR007867">
    <property type="entry name" value="GMC_OxRtase_C"/>
</dbReference>
<gene>
    <name evidence="6" type="ORF">KDI_15290</name>
</gene>
<dbReference type="Proteomes" id="UP000322530">
    <property type="component" value="Unassembled WGS sequence"/>
</dbReference>
<dbReference type="PANTHER" id="PTHR11552">
    <property type="entry name" value="GLUCOSE-METHANOL-CHOLINE GMC OXIDOREDUCTASE"/>
    <property type="match status" value="1"/>
</dbReference>
<name>A0A5A5T9M7_9CHLR</name>
<evidence type="ECO:0000256" key="3">
    <source>
        <dbReference type="ARBA" id="ARBA00022630"/>
    </source>
</evidence>
<comment type="similarity">
    <text evidence="2">Belongs to the GMC oxidoreductase family.</text>
</comment>
<dbReference type="InterPro" id="IPR012132">
    <property type="entry name" value="GMC_OxRdtase"/>
</dbReference>
<feature type="domain" description="Glucose-methanol-choline oxidoreductase N-terminal" evidence="5">
    <location>
        <begin position="254"/>
        <end position="268"/>
    </location>
</feature>